<organism evidence="1 2">
    <name type="scientific">Brassica carinata</name>
    <name type="common">Ethiopian mustard</name>
    <name type="synonym">Abyssinian cabbage</name>
    <dbReference type="NCBI Taxonomy" id="52824"/>
    <lineage>
        <taxon>Eukaryota</taxon>
        <taxon>Viridiplantae</taxon>
        <taxon>Streptophyta</taxon>
        <taxon>Embryophyta</taxon>
        <taxon>Tracheophyta</taxon>
        <taxon>Spermatophyta</taxon>
        <taxon>Magnoliopsida</taxon>
        <taxon>eudicotyledons</taxon>
        <taxon>Gunneridae</taxon>
        <taxon>Pentapetalae</taxon>
        <taxon>rosids</taxon>
        <taxon>malvids</taxon>
        <taxon>Brassicales</taxon>
        <taxon>Brassicaceae</taxon>
        <taxon>Brassiceae</taxon>
        <taxon>Brassica</taxon>
    </lineage>
</organism>
<evidence type="ECO:0000313" key="2">
    <source>
        <dbReference type="Proteomes" id="UP000886595"/>
    </source>
</evidence>
<evidence type="ECO:0000313" key="1">
    <source>
        <dbReference type="EMBL" id="KAG2284602.1"/>
    </source>
</evidence>
<accession>A0A8X7RAR5</accession>
<dbReference type="EMBL" id="JAAMPC010000011">
    <property type="protein sequence ID" value="KAG2284602.1"/>
    <property type="molecule type" value="Genomic_DNA"/>
</dbReference>
<gene>
    <name evidence="1" type="ORF">Bca52824_055822</name>
</gene>
<name>A0A8X7RAR5_BRACI</name>
<proteinExistence type="predicted"/>
<keyword evidence="2" id="KW-1185">Reference proteome</keyword>
<dbReference type="AlphaFoldDB" id="A0A8X7RAR5"/>
<dbReference type="Proteomes" id="UP000886595">
    <property type="component" value="Unassembled WGS sequence"/>
</dbReference>
<protein>
    <submittedName>
        <fullName evidence="1">Uncharacterized protein</fullName>
    </submittedName>
</protein>
<comment type="caution">
    <text evidence="1">The sequence shown here is derived from an EMBL/GenBank/DDBJ whole genome shotgun (WGS) entry which is preliminary data.</text>
</comment>
<sequence length="76" mass="8507">MLLMMTAPAPSRFRPPPDPPPCKLFWFESLSPTIPPDPPDPPALPLFSLCFVSSSAASLSSHRFPKSKIWNLIRQF</sequence>
<reference evidence="1 2" key="1">
    <citation type="submission" date="2020-02" db="EMBL/GenBank/DDBJ databases">
        <authorList>
            <person name="Ma Q."/>
            <person name="Huang Y."/>
            <person name="Song X."/>
            <person name="Pei D."/>
        </authorList>
    </citation>
    <scope>NUCLEOTIDE SEQUENCE [LARGE SCALE GENOMIC DNA]</scope>
    <source>
        <strain evidence="1">Sxm20200214</strain>
        <tissue evidence="1">Leaf</tissue>
    </source>
</reference>